<keyword evidence="3" id="KW-1185">Reference proteome</keyword>
<dbReference type="OrthoDB" id="10038586at2759"/>
<dbReference type="Proteomes" id="UP000001307">
    <property type="component" value="Unassembled WGS sequence"/>
</dbReference>
<feature type="compositionally biased region" description="Basic residues" evidence="1">
    <location>
        <begin position="95"/>
        <end position="106"/>
    </location>
</feature>
<protein>
    <submittedName>
        <fullName evidence="2">Uncharacterized protein</fullName>
    </submittedName>
</protein>
<dbReference type="EMBL" id="FN653048">
    <property type="protein sequence ID" value="CBY09793.1"/>
    <property type="molecule type" value="Genomic_DNA"/>
</dbReference>
<feature type="region of interest" description="Disordered" evidence="1">
    <location>
        <begin position="162"/>
        <end position="186"/>
    </location>
</feature>
<accession>E4XGJ5</accession>
<evidence type="ECO:0000313" key="3">
    <source>
        <dbReference type="Proteomes" id="UP000001307"/>
    </source>
</evidence>
<gene>
    <name evidence="2" type="ORF">GSOID_T00010606001</name>
</gene>
<dbReference type="AlphaFoldDB" id="E4XGJ5"/>
<feature type="region of interest" description="Disordered" evidence="1">
    <location>
        <begin position="457"/>
        <end position="490"/>
    </location>
</feature>
<evidence type="ECO:0000256" key="1">
    <source>
        <dbReference type="SAM" id="MobiDB-lite"/>
    </source>
</evidence>
<sequence length="572" mass="64374">MKEIVLPVENDSALVSEVLHAFGITVVIQHSDTDSDSSFNDKKFIINREVSRELVGNDLRSGDLLVFVDGNPVADMWMKKVSQTVRLTFEEVERRSKRKPKKKKDRAHAPTQVIAMMESSQMESPDRILYLNPENEKTKMMARSAGAILTIGDIITRINLTHDPASKSSETSSGTENDESSRTGFPPVTMMNSSFGIAYYTSFFRSGDRTVYLWLSAAHYSERDCQMTARSLRDFCNFLYLPGHLDPAYLEGFCDNLSDPDQAGRNWPFQYKDHGFSLPVDIHVDLDAALAEIDAVEFDSISTSDHFYPRRKYFVIGSCCFLNNLLVRSHASRVEQRLISIAHSIVRLERDEIFCHEVFLDNRAKTSQIVGYEEPERRSYALVMVKHDTNVPGLPTVTICALLESFYPIDKASTTTPKVVDPIITRRCRQIAKVIARNERLFNWINSPDDLYATKDRQKNNEKTTQNSLFSKFTKPGAPPSEAGSYKSGSTTASMLGPLNAGELHTHFDAQTKVGAALNTQIVAGPYGISYFTCFVDSGVVLQPKTVGMNVSQETDSIYHLLEINHFKYNMN</sequence>
<dbReference type="InParanoid" id="E4XGJ5"/>
<feature type="compositionally biased region" description="Polar residues" evidence="1">
    <location>
        <begin position="166"/>
        <end position="175"/>
    </location>
</feature>
<feature type="region of interest" description="Disordered" evidence="1">
    <location>
        <begin position="91"/>
        <end position="110"/>
    </location>
</feature>
<proteinExistence type="predicted"/>
<name>E4XGJ5_OIKDI</name>
<reference evidence="2" key="1">
    <citation type="journal article" date="2010" name="Science">
        <title>Plasticity of animal genome architecture unmasked by rapid evolution of a pelagic tunicate.</title>
        <authorList>
            <person name="Denoeud F."/>
            <person name="Henriet S."/>
            <person name="Mungpakdee S."/>
            <person name="Aury J.M."/>
            <person name="Da Silva C."/>
            <person name="Brinkmann H."/>
            <person name="Mikhaleva J."/>
            <person name="Olsen L.C."/>
            <person name="Jubin C."/>
            <person name="Canestro C."/>
            <person name="Bouquet J.M."/>
            <person name="Danks G."/>
            <person name="Poulain J."/>
            <person name="Campsteijn C."/>
            <person name="Adamski M."/>
            <person name="Cross I."/>
            <person name="Yadetie F."/>
            <person name="Muffato M."/>
            <person name="Louis A."/>
            <person name="Butcher S."/>
            <person name="Tsagkogeorga G."/>
            <person name="Konrad A."/>
            <person name="Singh S."/>
            <person name="Jensen M.F."/>
            <person name="Cong E.H."/>
            <person name="Eikeseth-Otteraa H."/>
            <person name="Noel B."/>
            <person name="Anthouard V."/>
            <person name="Porcel B.M."/>
            <person name="Kachouri-Lafond R."/>
            <person name="Nishino A."/>
            <person name="Ugolini M."/>
            <person name="Chourrout P."/>
            <person name="Nishida H."/>
            <person name="Aasland R."/>
            <person name="Huzurbazar S."/>
            <person name="Westhof E."/>
            <person name="Delsuc F."/>
            <person name="Lehrach H."/>
            <person name="Reinhardt R."/>
            <person name="Weissenbach J."/>
            <person name="Roy S.W."/>
            <person name="Artiguenave F."/>
            <person name="Postlethwait J.H."/>
            <person name="Manak J.R."/>
            <person name="Thompson E.M."/>
            <person name="Jaillon O."/>
            <person name="Du Pasquier L."/>
            <person name="Boudinot P."/>
            <person name="Liberles D.A."/>
            <person name="Volff J.N."/>
            <person name="Philippe H."/>
            <person name="Lenhard B."/>
            <person name="Roest Crollius H."/>
            <person name="Wincker P."/>
            <person name="Chourrout D."/>
        </authorList>
    </citation>
    <scope>NUCLEOTIDE SEQUENCE [LARGE SCALE GENOMIC DNA]</scope>
</reference>
<organism evidence="2">
    <name type="scientific">Oikopleura dioica</name>
    <name type="common">Tunicate</name>
    <dbReference type="NCBI Taxonomy" id="34765"/>
    <lineage>
        <taxon>Eukaryota</taxon>
        <taxon>Metazoa</taxon>
        <taxon>Chordata</taxon>
        <taxon>Tunicata</taxon>
        <taxon>Appendicularia</taxon>
        <taxon>Copelata</taxon>
        <taxon>Oikopleuridae</taxon>
        <taxon>Oikopleura</taxon>
    </lineage>
</organism>
<evidence type="ECO:0000313" key="2">
    <source>
        <dbReference type="EMBL" id="CBY09793.1"/>
    </source>
</evidence>